<feature type="transmembrane region" description="Helical" evidence="1">
    <location>
        <begin position="61"/>
        <end position="84"/>
    </location>
</feature>
<keyword evidence="1" id="KW-0472">Membrane</keyword>
<feature type="transmembrane region" description="Helical" evidence="1">
    <location>
        <begin position="96"/>
        <end position="115"/>
    </location>
</feature>
<dbReference type="Pfam" id="PF05982">
    <property type="entry name" value="Sbt_1"/>
    <property type="match status" value="1"/>
</dbReference>
<organism evidence="2 3">
    <name type="scientific">Luteimonas deserti</name>
    <dbReference type="NCBI Taxonomy" id="2752306"/>
    <lineage>
        <taxon>Bacteria</taxon>
        <taxon>Pseudomonadati</taxon>
        <taxon>Pseudomonadota</taxon>
        <taxon>Gammaproteobacteria</taxon>
        <taxon>Lysobacterales</taxon>
        <taxon>Lysobacteraceae</taxon>
        <taxon>Luteimonas</taxon>
    </lineage>
</organism>
<feature type="transmembrane region" description="Helical" evidence="1">
    <location>
        <begin position="294"/>
        <end position="317"/>
    </location>
</feature>
<dbReference type="RefSeq" id="WP_180546299.1">
    <property type="nucleotide sequence ID" value="NZ_JACCJZ010000020.1"/>
</dbReference>
<feature type="transmembrane region" description="Helical" evidence="1">
    <location>
        <begin position="127"/>
        <end position="147"/>
    </location>
</feature>
<dbReference type="EMBL" id="JACCJZ010000020">
    <property type="protein sequence ID" value="NYZ64081.1"/>
    <property type="molecule type" value="Genomic_DNA"/>
</dbReference>
<keyword evidence="1" id="KW-1133">Transmembrane helix</keyword>
<feature type="transmembrane region" description="Helical" evidence="1">
    <location>
        <begin position="6"/>
        <end position="25"/>
    </location>
</feature>
<name>A0A7Z0QUB3_9GAMM</name>
<evidence type="ECO:0000256" key="1">
    <source>
        <dbReference type="SAM" id="Phobius"/>
    </source>
</evidence>
<evidence type="ECO:0000313" key="3">
    <source>
        <dbReference type="Proteomes" id="UP000589896"/>
    </source>
</evidence>
<dbReference type="PANTHER" id="PTHR40400:SF1">
    <property type="entry name" value="SLR1512 PROTEIN"/>
    <property type="match status" value="1"/>
</dbReference>
<protein>
    <submittedName>
        <fullName evidence="2">Sodium-dependent bicarbonate transport family permease</fullName>
    </submittedName>
</protein>
<evidence type="ECO:0000313" key="2">
    <source>
        <dbReference type="EMBL" id="NYZ64081.1"/>
    </source>
</evidence>
<keyword evidence="1" id="KW-0812">Transmembrane</keyword>
<dbReference type="InterPro" id="IPR010293">
    <property type="entry name" value="Sbt_1"/>
</dbReference>
<feature type="transmembrane region" description="Helical" evidence="1">
    <location>
        <begin position="176"/>
        <end position="194"/>
    </location>
</feature>
<feature type="transmembrane region" description="Helical" evidence="1">
    <location>
        <begin position="231"/>
        <end position="252"/>
    </location>
</feature>
<reference evidence="2 3" key="1">
    <citation type="submission" date="2020-07" db="EMBL/GenBank/DDBJ databases">
        <title>isolation of Luteimonas sp. SJ-16.</title>
        <authorList>
            <person name="Huang X.-X."/>
            <person name="Xu L."/>
            <person name="Sun J.-Q."/>
        </authorList>
    </citation>
    <scope>NUCLEOTIDE SEQUENCE [LARGE SCALE GENOMIC DNA]</scope>
    <source>
        <strain evidence="2 3">SJ-16</strain>
    </source>
</reference>
<comment type="caution">
    <text evidence="2">The sequence shown here is derived from an EMBL/GenBank/DDBJ whole genome shotgun (WGS) entry which is preliminary data.</text>
</comment>
<feature type="transmembrane region" description="Helical" evidence="1">
    <location>
        <begin position="200"/>
        <end position="219"/>
    </location>
</feature>
<dbReference type="Proteomes" id="UP000589896">
    <property type="component" value="Unassembled WGS sequence"/>
</dbReference>
<feature type="transmembrane region" description="Helical" evidence="1">
    <location>
        <begin position="37"/>
        <end position="55"/>
    </location>
</feature>
<sequence length="323" mass="32849">MELLTANIASPVVLAFALGIIARAIRSDLAIPPQIQTYLSIFLLLAIGLKGGVALRGQDPAQLAMMLGVTLAAGAATAMSAYALARWMLGDIRREAAAMAAHYGSVSAVTFIAASQFVERTGNPAEGVLVALLVALEVPALLIGLALGQRGSRGTGGAHAGGSHHALREVFTGKTAVLLLGGLAIGAITGPGGIKSVDAMYFALFQGVLMLFMLDMGMIAAQRLSELRRGWLRLLGYCLAVPLLHGVAGVAIGHAMGLSLGGVVVFATMLSSASYIAAPAAVRAGLPEADVGRCITAALGITFPFNLAVGIPLYAALAGRLAA</sequence>
<dbReference type="AlphaFoldDB" id="A0A7Z0QUB3"/>
<keyword evidence="3" id="KW-1185">Reference proteome</keyword>
<feature type="transmembrane region" description="Helical" evidence="1">
    <location>
        <begin position="258"/>
        <end position="282"/>
    </location>
</feature>
<accession>A0A7Z0QUB3</accession>
<proteinExistence type="predicted"/>
<gene>
    <name evidence="2" type="ORF">H0E82_15185</name>
</gene>
<dbReference type="PANTHER" id="PTHR40400">
    <property type="entry name" value="SLR1512 PROTEIN"/>
    <property type="match status" value="1"/>
</dbReference>